<dbReference type="Pfam" id="PF01636">
    <property type="entry name" value="APH"/>
    <property type="match status" value="1"/>
</dbReference>
<proteinExistence type="predicted"/>
<dbReference type="Gene3D" id="3.90.1200.10">
    <property type="match status" value="1"/>
</dbReference>
<dbReference type="KEGG" id="frc:KX01_1058"/>
<dbReference type="OrthoDB" id="3806873at2"/>
<dbReference type="GO" id="GO:0016740">
    <property type="term" value="F:transferase activity"/>
    <property type="evidence" value="ECO:0007669"/>
    <property type="project" value="UniProtKB-KW"/>
</dbReference>
<dbReference type="InterPro" id="IPR011009">
    <property type="entry name" value="Kinase-like_dom_sf"/>
</dbReference>
<gene>
    <name evidence="2" type="ORF">KX01_1058</name>
</gene>
<organism evidence="2 3">
    <name type="scientific">Francisella frigiditurris</name>
    <dbReference type="NCBI Taxonomy" id="1542390"/>
    <lineage>
        <taxon>Bacteria</taxon>
        <taxon>Pseudomonadati</taxon>
        <taxon>Pseudomonadota</taxon>
        <taxon>Gammaproteobacteria</taxon>
        <taxon>Thiotrichales</taxon>
        <taxon>Francisellaceae</taxon>
        <taxon>Francisella</taxon>
    </lineage>
</organism>
<dbReference type="InterPro" id="IPR051678">
    <property type="entry name" value="AGP_Transferase"/>
</dbReference>
<evidence type="ECO:0000313" key="3">
    <source>
        <dbReference type="Proteomes" id="UP000182521"/>
    </source>
</evidence>
<dbReference type="SUPFAM" id="SSF56112">
    <property type="entry name" value="Protein kinase-like (PK-like)"/>
    <property type="match status" value="1"/>
</dbReference>
<dbReference type="PANTHER" id="PTHR21310">
    <property type="entry name" value="AMINOGLYCOSIDE PHOSPHOTRANSFERASE-RELATED-RELATED"/>
    <property type="match status" value="1"/>
</dbReference>
<evidence type="ECO:0000259" key="1">
    <source>
        <dbReference type="Pfam" id="PF01636"/>
    </source>
</evidence>
<keyword evidence="2" id="KW-0808">Transferase</keyword>
<dbReference type="InterPro" id="IPR002575">
    <property type="entry name" value="Aminoglycoside_PTrfase"/>
</dbReference>
<name>A0A1J0KR56_9GAMM</name>
<dbReference type="RefSeq" id="WP_071663983.1">
    <property type="nucleotide sequence ID" value="NZ_CP009654.1"/>
</dbReference>
<sequence>MSNIRPWENKNILSANHAKEIINNNFPKICIKSIKLLGEGWDNTTWIINDNLCFRFPKHEEAAKLLTNEIKVLSQLIKTNISLPIPKNVCLAPKSFKYPFYYHDYINGVTSDRANLTSNERMLLVVKLASFLKELHSFPLDKCISSGIEYEQINRLNFKDRYQEFKERLEYLINRNVLSNDLNIKKFYENNMNISIPKFATLCHGDLYAKHLIIDSNKDLCGIIDWGDSELLHPAIDLAIVYQFLPKKVHSLFWSVYGDVENHTHTIAILRAIYSSTTIAWYAHQISDKYLFNEGILGLQMINEIIS</sequence>
<accession>A0A1J0KR56</accession>
<dbReference type="EMBL" id="CP009654">
    <property type="protein sequence ID" value="APC96225.1"/>
    <property type="molecule type" value="Genomic_DNA"/>
</dbReference>
<dbReference type="AlphaFoldDB" id="A0A1J0KR56"/>
<keyword evidence="3" id="KW-1185">Reference proteome</keyword>
<feature type="domain" description="Aminoglycoside phosphotransferase" evidence="1">
    <location>
        <begin position="34"/>
        <end position="246"/>
    </location>
</feature>
<dbReference type="Gene3D" id="3.30.200.20">
    <property type="entry name" value="Phosphorylase Kinase, domain 1"/>
    <property type="match status" value="1"/>
</dbReference>
<evidence type="ECO:0000313" key="2">
    <source>
        <dbReference type="EMBL" id="APC96225.1"/>
    </source>
</evidence>
<dbReference type="Proteomes" id="UP000182521">
    <property type="component" value="Chromosome"/>
</dbReference>
<protein>
    <submittedName>
        <fullName evidence="2">Phosphotransferase enzyme family protein</fullName>
    </submittedName>
</protein>
<reference evidence="3" key="1">
    <citation type="submission" date="2014-10" db="EMBL/GenBank/DDBJ databases">
        <authorList>
            <person name="Kuske C.R."/>
            <person name="Challacombe J.F."/>
            <person name="Daligault H.E."/>
            <person name="Davenport K.W."/>
            <person name="Johnson S.L."/>
            <person name="Siddaramappa S."/>
            <person name="Petersen J.M."/>
        </authorList>
    </citation>
    <scope>NUCLEOTIDE SEQUENCE [LARGE SCALE GENOMIC DNA]</scope>
    <source>
        <strain evidence="3">CA97-1460</strain>
    </source>
</reference>
<dbReference type="STRING" id="1542390.KX01_1058"/>